<sequence length="269" mass="29883">MPEPAGAEQYSIWVGLIFVFNLIVGTGALALPFVFSQAGWLLGTTVVLILAFISYITVTFVIESIASANAIITWKKTQERRRALQASGDGGHANSDSEDTPLVTTSSENPDDNDESQRYYAIQQKVEMGEMASMFFNKIGITLFYVCLTTYLYGDLSIYGTAIAKSVTDVSCTYIPQNKTCHDKIPDQEPCWETGGLRRLDAYRIFLTLFVMTLGPFAFFNVQKTKYLQILTTMMRWLAFTIMIIYASKKLIIDGPQGTPALANTAGMF</sequence>
<evidence type="ECO:0000313" key="1">
    <source>
        <dbReference type="EMBL" id="KAJ8678695.1"/>
    </source>
</evidence>
<accession>A0ACC2P5L8</accession>
<comment type="caution">
    <text evidence="1">The sequence shown here is derived from an EMBL/GenBank/DDBJ whole genome shotgun (WGS) entry which is preliminary data.</text>
</comment>
<dbReference type="Proteomes" id="UP001239111">
    <property type="component" value="Chromosome 2"/>
</dbReference>
<dbReference type="EMBL" id="CM056742">
    <property type="protein sequence ID" value="KAJ8678695.1"/>
    <property type="molecule type" value="Genomic_DNA"/>
</dbReference>
<organism evidence="1 2">
    <name type="scientific">Eretmocerus hayati</name>
    <dbReference type="NCBI Taxonomy" id="131215"/>
    <lineage>
        <taxon>Eukaryota</taxon>
        <taxon>Metazoa</taxon>
        <taxon>Ecdysozoa</taxon>
        <taxon>Arthropoda</taxon>
        <taxon>Hexapoda</taxon>
        <taxon>Insecta</taxon>
        <taxon>Pterygota</taxon>
        <taxon>Neoptera</taxon>
        <taxon>Endopterygota</taxon>
        <taxon>Hymenoptera</taxon>
        <taxon>Apocrita</taxon>
        <taxon>Proctotrupomorpha</taxon>
        <taxon>Chalcidoidea</taxon>
        <taxon>Aphelinidae</taxon>
        <taxon>Aphelininae</taxon>
        <taxon>Eretmocerus</taxon>
    </lineage>
</organism>
<evidence type="ECO:0000313" key="2">
    <source>
        <dbReference type="Proteomes" id="UP001239111"/>
    </source>
</evidence>
<keyword evidence="2" id="KW-1185">Reference proteome</keyword>
<reference evidence="1" key="1">
    <citation type="submission" date="2023-04" db="EMBL/GenBank/DDBJ databases">
        <title>A chromosome-level genome assembly of the parasitoid wasp Eretmocerus hayati.</title>
        <authorList>
            <person name="Zhong Y."/>
            <person name="Liu S."/>
            <person name="Liu Y."/>
        </authorList>
    </citation>
    <scope>NUCLEOTIDE SEQUENCE</scope>
    <source>
        <strain evidence="1">ZJU_SS_LIU_2023</strain>
    </source>
</reference>
<protein>
    <submittedName>
        <fullName evidence="1">Uncharacterized protein</fullName>
    </submittedName>
</protein>
<gene>
    <name evidence="1" type="ORF">QAD02_014482</name>
</gene>
<name>A0ACC2P5L8_9HYME</name>
<proteinExistence type="predicted"/>